<protein>
    <recommendedName>
        <fullName evidence="3">DUF11 domain-containing protein</fullName>
    </recommendedName>
</protein>
<evidence type="ECO:0000313" key="4">
    <source>
        <dbReference type="EMBL" id="MFC6284470.1"/>
    </source>
</evidence>
<organism evidence="4 5">
    <name type="scientific">Polaromonas aquatica</name>
    <dbReference type="NCBI Taxonomy" id="332657"/>
    <lineage>
        <taxon>Bacteria</taxon>
        <taxon>Pseudomonadati</taxon>
        <taxon>Pseudomonadota</taxon>
        <taxon>Betaproteobacteria</taxon>
        <taxon>Burkholderiales</taxon>
        <taxon>Comamonadaceae</taxon>
        <taxon>Polaromonas</taxon>
    </lineage>
</organism>
<evidence type="ECO:0000256" key="2">
    <source>
        <dbReference type="SAM" id="SignalP"/>
    </source>
</evidence>
<evidence type="ECO:0000256" key="1">
    <source>
        <dbReference type="SAM" id="MobiDB-lite"/>
    </source>
</evidence>
<dbReference type="Pfam" id="PF01345">
    <property type="entry name" value="DUF11"/>
    <property type="match status" value="5"/>
</dbReference>
<dbReference type="InterPro" id="IPR051172">
    <property type="entry name" value="Chlamydia_OmcB"/>
</dbReference>
<feature type="signal peptide" evidence="2">
    <location>
        <begin position="1"/>
        <end position="40"/>
    </location>
</feature>
<name>A0ABW1U4G8_9BURK</name>
<dbReference type="Gene3D" id="2.60.40.740">
    <property type="match status" value="1"/>
</dbReference>
<feature type="domain" description="DUF11" evidence="3">
    <location>
        <begin position="712"/>
        <end position="824"/>
    </location>
</feature>
<feature type="chain" id="PRO_5045653829" description="DUF11 domain-containing protein" evidence="2">
    <location>
        <begin position="41"/>
        <end position="1431"/>
    </location>
</feature>
<proteinExistence type="predicted"/>
<dbReference type="InterPro" id="IPR047589">
    <property type="entry name" value="DUF11_rpt"/>
</dbReference>
<keyword evidence="2" id="KW-0732">Signal</keyword>
<feature type="domain" description="DUF11" evidence="3">
    <location>
        <begin position="1198"/>
        <end position="1320"/>
    </location>
</feature>
<dbReference type="InterPro" id="IPR001434">
    <property type="entry name" value="OmcB-like_DUF11"/>
</dbReference>
<dbReference type="RefSeq" id="WP_377414984.1">
    <property type="nucleotide sequence ID" value="NZ_JBHSRS010000084.1"/>
</dbReference>
<accession>A0ABW1U4G8</accession>
<sequence length="1431" mass="139920">MFFSFCAKARSGRWAKLSARNTAFLTSLTMALMAALPAAAQVCAPPSSLVTGPNSGIVNTYYQGGSNLSVGASSLTLGTRDTRGAATGLIVGDLLLVMQMQDATITTANNNTYGDGTGNGQGSTSVGRSGLHEFVRVTSVSGNNITFTPPLANSYAQAAATASTPQKRYQVIRVMQYSSLTANGITAPAWDGLAGGVAAVDVRDTLTLGNATVEGQSGRAFFLAGKGFRGGAGRRGTAATGTRFDYATAPTAYDVASLYNGVKGEGIAGTPHSIASYTGIWGYRTTNNPTAATLAVLALTPGYPGGSFARGAPGNAGGGGSDGSTGGNAENAGGGGGGNYGPGGIGGRPWNDPLYDTGGRGGAGYAGTLAFNRVFLGGGGGSGGTNDGTADNNVYTNQAMACTLGEGICSSGASGGGAVIIRARSITGSGIIDVRGAHGYAVLNDAAGGAGAGGSVIIQTSLGGNAAIEAAGGDGGNAWAGSAGGLGGRHGPGGAGGGGFVAFSPSSMSVSANVNGGVPGKTMSDLTPDEHYGSSGYNGGITTFLAPNVPGVVPAAQCDPNLSLTKTDGVSSLNSPGTTSYSLTVLNSGIGASSGTVAVADKLPAGLSVPPGPLSLGGVNAASWSCAAANSTDILCTSASSISGGGSSTFAITVAVSAANGSSLINKAQVSGGGDPNKTTPADPVASAASCTANNTPAGCALDTDTVLAPNLGLTKTNNLGSVTRGATFSYTLTASNQGGAATAGTITVMDVLPTGLSFSGTSPFTVNSFTCTASGAALSCTRTAALGAGASATITFPVLVAADAPSSVTNLARIGGGGDPSPNKQTAPTAASVAACTAPVAPDTNASDLNTGCAAETDEVRYVNLSLSKDDGAPFMSTGGSVVYTLIVRNDGTAPSSGSINIRDVLPSPMNFSTGTLTPGGDNGTDWSCTRVSATTATCTSAIPIPAGGASSFTLPVNVGAATSGDQLTNKARVNGGGDVSTGMVTTTLTNANVTDCLTDNNPAGCAIDMNTVQSAPKIRMTKSHPDPQSRNPGAAFAFTLTISNTGGSTAAVGSIQVIDVLPAGLTFNSYAATGFTCANTGQIVNCRNASSVTGTGGTAGTYQLAAGASRNITINVTVATTATNDLLNVAKVAASGDPQNSTPLTTSTANLDIVRQCVGTDAPNYGCASDLVPLNADLQISKLQRTGTNAFASTLTSAVPTGGTVQFAIDVTNSGPSRVTATVVSDTVPTNFTNVTWACAVTTQGSGTGTTACGTASGAGNEISLTTGLLKVGAVLRITVTGYATYATDMDGVTNTAVVTAPSGIVDGTPTNNISSVNTRVGSVNLSISKDNGTNTVVAGSTTTYTIVVKNTGDYPADGARLQDPLAAGLSCTAPPTCVASGAATSCPPSLTVSQLQNTTAPAGVLIPTLGPGGTLTLTYTCNVTATGL</sequence>
<dbReference type="PANTHER" id="PTHR34819">
    <property type="entry name" value="LARGE CYSTEINE-RICH PERIPLASMIC PROTEIN OMCB"/>
    <property type="match status" value="1"/>
</dbReference>
<feature type="domain" description="DUF11" evidence="3">
    <location>
        <begin position="1328"/>
        <end position="1429"/>
    </location>
</feature>
<keyword evidence="5" id="KW-1185">Reference proteome</keyword>
<dbReference type="NCBIfam" id="TIGR01451">
    <property type="entry name" value="B_ant_repeat"/>
    <property type="match status" value="5"/>
</dbReference>
<dbReference type="PANTHER" id="PTHR34819:SF3">
    <property type="entry name" value="CELL SURFACE PROTEIN"/>
    <property type="match status" value="1"/>
</dbReference>
<comment type="caution">
    <text evidence="4">The sequence shown here is derived from an EMBL/GenBank/DDBJ whole genome shotgun (WGS) entry which is preliminary data.</text>
</comment>
<feature type="domain" description="DUF11" evidence="3">
    <location>
        <begin position="562"/>
        <end position="679"/>
    </location>
</feature>
<evidence type="ECO:0000313" key="5">
    <source>
        <dbReference type="Proteomes" id="UP001596270"/>
    </source>
</evidence>
<feature type="region of interest" description="Disordered" evidence="1">
    <location>
        <begin position="314"/>
        <end position="335"/>
    </location>
</feature>
<evidence type="ECO:0000259" key="3">
    <source>
        <dbReference type="Pfam" id="PF01345"/>
    </source>
</evidence>
<reference evidence="5" key="1">
    <citation type="journal article" date="2019" name="Int. J. Syst. Evol. Microbiol.">
        <title>The Global Catalogue of Microorganisms (GCM) 10K type strain sequencing project: providing services to taxonomists for standard genome sequencing and annotation.</title>
        <authorList>
            <consortium name="The Broad Institute Genomics Platform"/>
            <consortium name="The Broad Institute Genome Sequencing Center for Infectious Disease"/>
            <person name="Wu L."/>
            <person name="Ma J."/>
        </authorList>
    </citation>
    <scope>NUCLEOTIDE SEQUENCE [LARGE SCALE GENOMIC DNA]</scope>
    <source>
        <strain evidence="5">CCUG 39402</strain>
    </source>
</reference>
<feature type="domain" description="DUF11" evidence="3">
    <location>
        <begin position="1023"/>
        <end position="1142"/>
    </location>
</feature>
<dbReference type="EMBL" id="JBHSRS010000084">
    <property type="protein sequence ID" value="MFC6284470.1"/>
    <property type="molecule type" value="Genomic_DNA"/>
</dbReference>
<dbReference type="Proteomes" id="UP001596270">
    <property type="component" value="Unassembled WGS sequence"/>
</dbReference>
<gene>
    <name evidence="4" type="ORF">ACFQND_24870</name>
</gene>